<dbReference type="SUPFAM" id="SSF51735">
    <property type="entry name" value="NAD(P)-binding Rossmann-fold domains"/>
    <property type="match status" value="1"/>
</dbReference>
<dbReference type="Pfam" id="PF08240">
    <property type="entry name" value="ADH_N"/>
    <property type="match status" value="1"/>
</dbReference>
<dbReference type="RefSeq" id="WP_205260794.1">
    <property type="nucleotide sequence ID" value="NZ_JAERWK010000014.1"/>
</dbReference>
<dbReference type="Gene3D" id="3.90.180.10">
    <property type="entry name" value="Medium-chain alcohol dehydrogenases, catalytic domain"/>
    <property type="match status" value="1"/>
</dbReference>
<reference evidence="8" key="1">
    <citation type="submission" date="2021-01" db="EMBL/GenBank/DDBJ databases">
        <title>YIM 132084 draft genome.</title>
        <authorList>
            <person name="An D."/>
        </authorList>
    </citation>
    <scope>NUCLEOTIDE SEQUENCE</scope>
    <source>
        <strain evidence="8">YIM 132084</strain>
    </source>
</reference>
<organism evidence="8 9">
    <name type="scientific">Nakamurella leprariae</name>
    <dbReference type="NCBI Taxonomy" id="2803911"/>
    <lineage>
        <taxon>Bacteria</taxon>
        <taxon>Bacillati</taxon>
        <taxon>Actinomycetota</taxon>
        <taxon>Actinomycetes</taxon>
        <taxon>Nakamurellales</taxon>
        <taxon>Nakamurellaceae</taxon>
        <taxon>Nakamurella</taxon>
    </lineage>
</organism>
<comment type="caution">
    <text evidence="8">The sequence shown here is derived from an EMBL/GenBank/DDBJ whole genome shotgun (WGS) entry which is preliminary data.</text>
</comment>
<dbReference type="InterPro" id="IPR013154">
    <property type="entry name" value="ADH-like_N"/>
</dbReference>
<proteinExistence type="inferred from homology"/>
<accession>A0A939BZL6</accession>
<evidence type="ECO:0000256" key="1">
    <source>
        <dbReference type="ARBA" id="ARBA00001947"/>
    </source>
</evidence>
<evidence type="ECO:0000313" key="9">
    <source>
        <dbReference type="Proteomes" id="UP000663792"/>
    </source>
</evidence>
<evidence type="ECO:0000256" key="5">
    <source>
        <dbReference type="RuleBase" id="RU361277"/>
    </source>
</evidence>
<dbReference type="PROSITE" id="PS00059">
    <property type="entry name" value="ADH_ZINC"/>
    <property type="match status" value="1"/>
</dbReference>
<dbReference type="InterPro" id="IPR002328">
    <property type="entry name" value="ADH_Zn_CS"/>
</dbReference>
<keyword evidence="4" id="KW-0560">Oxidoreductase</keyword>
<evidence type="ECO:0000313" key="8">
    <source>
        <dbReference type="EMBL" id="MBM9467831.1"/>
    </source>
</evidence>
<keyword evidence="2 5" id="KW-0479">Metal-binding</keyword>
<comment type="similarity">
    <text evidence="5">Belongs to the zinc-containing alcohol dehydrogenase family.</text>
</comment>
<keyword evidence="3 5" id="KW-0862">Zinc</keyword>
<dbReference type="Proteomes" id="UP000663792">
    <property type="component" value="Unassembled WGS sequence"/>
</dbReference>
<dbReference type="GO" id="GO:0016491">
    <property type="term" value="F:oxidoreductase activity"/>
    <property type="evidence" value="ECO:0007669"/>
    <property type="project" value="UniProtKB-KW"/>
</dbReference>
<dbReference type="Pfam" id="PF00107">
    <property type="entry name" value="ADH_zinc_N"/>
    <property type="match status" value="1"/>
</dbReference>
<evidence type="ECO:0000256" key="4">
    <source>
        <dbReference type="ARBA" id="ARBA00023002"/>
    </source>
</evidence>
<dbReference type="InterPro" id="IPR013149">
    <property type="entry name" value="ADH-like_C"/>
</dbReference>
<feature type="domain" description="Alcohol dehydrogenase-like C-terminal" evidence="6">
    <location>
        <begin position="185"/>
        <end position="300"/>
    </location>
</feature>
<dbReference type="InterPro" id="IPR011032">
    <property type="entry name" value="GroES-like_sf"/>
</dbReference>
<dbReference type="Gene3D" id="3.40.50.720">
    <property type="entry name" value="NAD(P)-binding Rossmann-like Domain"/>
    <property type="match status" value="1"/>
</dbReference>
<protein>
    <submittedName>
        <fullName evidence="8">Alcohol dehydrogenase catalytic domain-containing protein</fullName>
    </submittedName>
</protein>
<evidence type="ECO:0000256" key="2">
    <source>
        <dbReference type="ARBA" id="ARBA00022723"/>
    </source>
</evidence>
<keyword evidence="9" id="KW-1185">Reference proteome</keyword>
<dbReference type="PANTHER" id="PTHR43401">
    <property type="entry name" value="L-THREONINE 3-DEHYDROGENASE"/>
    <property type="match status" value="1"/>
</dbReference>
<dbReference type="GO" id="GO:0008270">
    <property type="term" value="F:zinc ion binding"/>
    <property type="evidence" value="ECO:0007669"/>
    <property type="project" value="InterPro"/>
</dbReference>
<dbReference type="AlphaFoldDB" id="A0A939BZL6"/>
<evidence type="ECO:0000259" key="6">
    <source>
        <dbReference type="Pfam" id="PF00107"/>
    </source>
</evidence>
<dbReference type="EMBL" id="JAERWK010000014">
    <property type="protein sequence ID" value="MBM9467831.1"/>
    <property type="molecule type" value="Genomic_DNA"/>
</dbReference>
<name>A0A939BZL6_9ACTN</name>
<comment type="cofactor">
    <cofactor evidence="1 5">
        <name>Zn(2+)</name>
        <dbReference type="ChEBI" id="CHEBI:29105"/>
    </cofactor>
</comment>
<dbReference type="SUPFAM" id="SSF50129">
    <property type="entry name" value="GroES-like"/>
    <property type="match status" value="1"/>
</dbReference>
<dbReference type="InterPro" id="IPR050129">
    <property type="entry name" value="Zn_alcohol_dh"/>
</dbReference>
<dbReference type="PANTHER" id="PTHR43401:SF2">
    <property type="entry name" value="L-THREONINE 3-DEHYDROGENASE"/>
    <property type="match status" value="1"/>
</dbReference>
<gene>
    <name evidence="8" type="ORF">JL106_11110</name>
</gene>
<evidence type="ECO:0000259" key="7">
    <source>
        <dbReference type="Pfam" id="PF08240"/>
    </source>
</evidence>
<dbReference type="InterPro" id="IPR036291">
    <property type="entry name" value="NAD(P)-bd_dom_sf"/>
</dbReference>
<evidence type="ECO:0000256" key="3">
    <source>
        <dbReference type="ARBA" id="ARBA00022833"/>
    </source>
</evidence>
<feature type="domain" description="Alcohol dehydrogenase-like N-terminal" evidence="7">
    <location>
        <begin position="31"/>
        <end position="146"/>
    </location>
</feature>
<sequence length="346" mass="35930">MSTSTSTMTAVTITGPGTGGVARVPVPEPGHGEIQVRVVLAGMCGTDTHLLSGHSFYLEHGFLRYPFVFGHEYTGVVSAIGPGVQHLSVGDRVVGHTMVPCHRCDNCQRSRPHLCRSLKEVGLRFIQGAAAEYISVPEFAVTVLPDSVSSEAAVLVEPSVSAYRAGLRLDLRAVDRVAVIGSGTLGLLALLYAKLVAGRVEVIGVAEGELALATELGADAVRHPDQLGDQRYTAVIEASGSPRGLQTAIDIADLGGRIAVVGLPPNPVAVDQTALALKDLTVHGVLHGLDCYQDVVALLAAGAVDPTPLIARIVTPDQAVAALSGQGTDPATRRAPKTLVRFAADA</sequence>